<feature type="transmembrane region" description="Helical" evidence="1">
    <location>
        <begin position="210"/>
        <end position="234"/>
    </location>
</feature>
<feature type="domain" description="DUF6533" evidence="2">
    <location>
        <begin position="19"/>
        <end position="59"/>
    </location>
</feature>
<keyword evidence="1" id="KW-0472">Membrane</keyword>
<feature type="transmembrane region" description="Helical" evidence="1">
    <location>
        <begin position="90"/>
        <end position="111"/>
    </location>
</feature>
<name>A0AA38U955_9AGAR</name>
<evidence type="ECO:0000256" key="1">
    <source>
        <dbReference type="SAM" id="Phobius"/>
    </source>
</evidence>
<evidence type="ECO:0000313" key="3">
    <source>
        <dbReference type="EMBL" id="KAJ3833955.1"/>
    </source>
</evidence>
<comment type="caution">
    <text evidence="3">The sequence shown here is derived from an EMBL/GenBank/DDBJ whole genome shotgun (WGS) entry which is preliminary data.</text>
</comment>
<reference evidence="3" key="1">
    <citation type="submission" date="2022-08" db="EMBL/GenBank/DDBJ databases">
        <authorList>
            <consortium name="DOE Joint Genome Institute"/>
            <person name="Min B."/>
            <person name="Riley R."/>
            <person name="Sierra-Patev S."/>
            <person name="Naranjo-Ortiz M."/>
            <person name="Looney B."/>
            <person name="Konkel Z."/>
            <person name="Slot J.C."/>
            <person name="Sakamoto Y."/>
            <person name="Steenwyk J.L."/>
            <person name="Rokas A."/>
            <person name="Carro J."/>
            <person name="Camarero S."/>
            <person name="Ferreira P."/>
            <person name="Molpeceres G."/>
            <person name="Ruiz-Duenas F.J."/>
            <person name="Serrano A."/>
            <person name="Henrissat B."/>
            <person name="Drula E."/>
            <person name="Hughes K.W."/>
            <person name="Mata J.L."/>
            <person name="Ishikawa N.K."/>
            <person name="Vargas-Isla R."/>
            <person name="Ushijima S."/>
            <person name="Smith C.A."/>
            <person name="Ahrendt S."/>
            <person name="Andreopoulos W."/>
            <person name="He G."/>
            <person name="Labutti K."/>
            <person name="Lipzen A."/>
            <person name="Ng V."/>
            <person name="Sandor L."/>
            <person name="Barry K."/>
            <person name="Martinez A.T."/>
            <person name="Xiao Y."/>
            <person name="Gibbons J.G."/>
            <person name="Terashima K."/>
            <person name="Hibbett D.S."/>
            <person name="Grigoriev I.V."/>
        </authorList>
    </citation>
    <scope>NUCLEOTIDE SEQUENCE</scope>
    <source>
        <strain evidence="3">TFB9207</strain>
    </source>
</reference>
<feature type="transmembrane region" description="Helical" evidence="1">
    <location>
        <begin position="118"/>
        <end position="142"/>
    </location>
</feature>
<proteinExistence type="predicted"/>
<dbReference type="EMBL" id="MU806606">
    <property type="protein sequence ID" value="KAJ3833955.1"/>
    <property type="molecule type" value="Genomic_DNA"/>
</dbReference>
<dbReference type="InterPro" id="IPR045340">
    <property type="entry name" value="DUF6533"/>
</dbReference>
<feature type="transmembrane region" description="Helical" evidence="1">
    <location>
        <begin position="49"/>
        <end position="70"/>
    </location>
</feature>
<sequence length="248" mass="27488">MSTASELEYIQLGNFLFSSALAFLYYDHLLTLDDEIQFIWKRAGSTSRYIFLLNRYFAFFGNMVAAYSMFSSSSTPSRSALIHKLAQVLFHQIMITVTQAVVTGILTLRVYALYGGHFLFFACFLAMLVLGTITSITLTIVAGSSAVTLTSQGCRNVASNVNNGATMAIGWEGILLFDMILFAMTLWKAYQNRGSTPYIGNKRVSTFSLLVRDGAVYFLIIASLNLANIISFHIPGRFQGNFSALMGW</sequence>
<dbReference type="Proteomes" id="UP001163846">
    <property type="component" value="Unassembled WGS sequence"/>
</dbReference>
<gene>
    <name evidence="3" type="ORF">F5878DRAFT_665201</name>
</gene>
<dbReference type="Pfam" id="PF20151">
    <property type="entry name" value="DUF6533"/>
    <property type="match status" value="1"/>
</dbReference>
<keyword evidence="1" id="KW-0812">Transmembrane</keyword>
<feature type="transmembrane region" description="Helical" evidence="1">
    <location>
        <begin position="169"/>
        <end position="190"/>
    </location>
</feature>
<protein>
    <recommendedName>
        <fullName evidence="2">DUF6533 domain-containing protein</fullName>
    </recommendedName>
</protein>
<evidence type="ECO:0000259" key="2">
    <source>
        <dbReference type="Pfam" id="PF20151"/>
    </source>
</evidence>
<evidence type="ECO:0000313" key="4">
    <source>
        <dbReference type="Proteomes" id="UP001163846"/>
    </source>
</evidence>
<organism evidence="3 4">
    <name type="scientific">Lentinula raphanica</name>
    <dbReference type="NCBI Taxonomy" id="153919"/>
    <lineage>
        <taxon>Eukaryota</taxon>
        <taxon>Fungi</taxon>
        <taxon>Dikarya</taxon>
        <taxon>Basidiomycota</taxon>
        <taxon>Agaricomycotina</taxon>
        <taxon>Agaricomycetes</taxon>
        <taxon>Agaricomycetidae</taxon>
        <taxon>Agaricales</taxon>
        <taxon>Marasmiineae</taxon>
        <taxon>Omphalotaceae</taxon>
        <taxon>Lentinula</taxon>
    </lineage>
</organism>
<keyword evidence="1" id="KW-1133">Transmembrane helix</keyword>
<dbReference type="AlphaFoldDB" id="A0AA38U955"/>
<accession>A0AA38U955</accession>
<keyword evidence="4" id="KW-1185">Reference proteome</keyword>
<feature type="transmembrane region" description="Helical" evidence="1">
    <location>
        <begin position="12"/>
        <end position="29"/>
    </location>
</feature>